<accession>A0A804UCN1</accession>
<reference evidence="2" key="2">
    <citation type="submission" date="2019-07" db="EMBL/GenBank/DDBJ databases">
        <authorList>
            <person name="Seetharam A."/>
            <person name="Woodhouse M."/>
            <person name="Cannon E."/>
        </authorList>
    </citation>
    <scope>NUCLEOTIDE SEQUENCE [LARGE SCALE GENOMIC DNA]</scope>
    <source>
        <strain evidence="2">cv. B73</strain>
    </source>
</reference>
<dbReference type="InParanoid" id="A0A804UCN1"/>
<protein>
    <submittedName>
        <fullName evidence="2">Uncharacterized protein</fullName>
    </submittedName>
</protein>
<dbReference type="AlphaFoldDB" id="A0A804UCN1"/>
<feature type="region of interest" description="Disordered" evidence="1">
    <location>
        <begin position="1"/>
        <end position="21"/>
    </location>
</feature>
<dbReference type="EnsemblPlants" id="Zm00001eb300500_T001">
    <property type="protein sequence ID" value="Zm00001eb300500_P001"/>
    <property type="gene ID" value="Zm00001eb300500"/>
</dbReference>
<evidence type="ECO:0000313" key="3">
    <source>
        <dbReference type="Proteomes" id="UP000007305"/>
    </source>
</evidence>
<organism evidence="2 3">
    <name type="scientific">Zea mays</name>
    <name type="common">Maize</name>
    <dbReference type="NCBI Taxonomy" id="4577"/>
    <lineage>
        <taxon>Eukaryota</taxon>
        <taxon>Viridiplantae</taxon>
        <taxon>Streptophyta</taxon>
        <taxon>Embryophyta</taxon>
        <taxon>Tracheophyta</taxon>
        <taxon>Spermatophyta</taxon>
        <taxon>Magnoliopsida</taxon>
        <taxon>Liliopsida</taxon>
        <taxon>Poales</taxon>
        <taxon>Poaceae</taxon>
        <taxon>PACMAD clade</taxon>
        <taxon>Panicoideae</taxon>
        <taxon>Andropogonodae</taxon>
        <taxon>Andropogoneae</taxon>
        <taxon>Tripsacinae</taxon>
        <taxon>Zea</taxon>
    </lineage>
</organism>
<keyword evidence="3" id="KW-1185">Reference proteome</keyword>
<dbReference type="Proteomes" id="UP000007305">
    <property type="component" value="Chromosome 7"/>
</dbReference>
<feature type="compositionally biased region" description="Low complexity" evidence="1">
    <location>
        <begin position="325"/>
        <end position="335"/>
    </location>
</feature>
<dbReference type="FunCoup" id="A0A804UCN1">
    <property type="interactions" value="8"/>
</dbReference>
<proteinExistence type="predicted"/>
<reference evidence="2" key="3">
    <citation type="submission" date="2021-05" db="UniProtKB">
        <authorList>
            <consortium name="EnsemblPlants"/>
        </authorList>
    </citation>
    <scope>IDENTIFICATION</scope>
    <source>
        <strain evidence="2">cv. B73</strain>
    </source>
</reference>
<reference evidence="3" key="1">
    <citation type="submission" date="2015-12" db="EMBL/GenBank/DDBJ databases">
        <title>Update maize B73 reference genome by single molecule sequencing technologies.</title>
        <authorList>
            <consortium name="Maize Genome Sequencing Project"/>
            <person name="Ware D."/>
        </authorList>
    </citation>
    <scope>NUCLEOTIDE SEQUENCE [LARGE SCALE GENOMIC DNA]</scope>
    <source>
        <strain evidence="3">cv. B73</strain>
    </source>
</reference>
<feature type="compositionally biased region" description="Basic residues" evidence="1">
    <location>
        <begin position="1"/>
        <end position="13"/>
    </location>
</feature>
<dbReference type="Gramene" id="Zm00001eb300500_T001">
    <property type="protein sequence ID" value="Zm00001eb300500_P001"/>
    <property type="gene ID" value="Zm00001eb300500"/>
</dbReference>
<name>A0A804UCN1_MAIZE</name>
<sequence length="341" mass="37298">MLLHAHVLRRHPVRQPPREPVHQVRHAGGDQLHGEIVRGADASAGPERQQLEVRPAHVHSGGSTQEPLRLERVGRVGPRRRVARDGPRVHQHARARGDVVAGHHRALAGVVRDEERADRVQPQRLLHDGVDVVELRQVALRDPAPTAYDAVELIGGLGHGLRVSQKLRHGPLDRHRRALRATGDDVLDEGLDAVAREPGLRLRLQLRALLAELQQHVDEVSRHKLAAGSLSKAPPFFVVDEDLLVEMVVKVVQTLHLPLEPLHVEPAQPRHPLADVADRAGRRERLVQRAPERLALGAAVAARPLLADRHAEDVPHRGAGHVLPDGDGAAPGGAPEQAARE</sequence>
<evidence type="ECO:0000256" key="1">
    <source>
        <dbReference type="SAM" id="MobiDB-lite"/>
    </source>
</evidence>
<evidence type="ECO:0000313" key="2">
    <source>
        <dbReference type="EnsemblPlants" id="Zm00001eb300500_P001"/>
    </source>
</evidence>
<feature type="region of interest" description="Disordered" evidence="1">
    <location>
        <begin position="309"/>
        <end position="341"/>
    </location>
</feature>